<dbReference type="NCBIfam" id="TIGR00231">
    <property type="entry name" value="small_GTP"/>
    <property type="match status" value="1"/>
</dbReference>
<dbReference type="GO" id="GO:0003925">
    <property type="term" value="F:G protein activity"/>
    <property type="evidence" value="ECO:0007669"/>
    <property type="project" value="UniProtKB-EC"/>
</dbReference>
<sequence length="213" mass="24123">MAQPANKGFQSYTSQKIVVMGGGAVGKSALTIQFIQNHFIEEYDPTIEDSYRRQCQIDDVTYLLDILDTAGQDDYSAMRDQYMRTGMGFILAYDITCRATFEEVSTFVDQIKRVKDCDSFPMVLVGNKCDLDRSREVTYSEGREMAKALGCPFFETSAKRRSNVDEAFFELVREIKKGLLNLNRTNSKLNKKNTVSKSIKKRFTSLIICGSSS</sequence>
<dbReference type="SMART" id="SM00175">
    <property type="entry name" value="RAB"/>
    <property type="match status" value="1"/>
</dbReference>
<dbReference type="GeneID" id="14873873"/>
<dbReference type="PRINTS" id="PR00449">
    <property type="entry name" value="RASTRNSFRMNG"/>
</dbReference>
<dbReference type="Pfam" id="PF00071">
    <property type="entry name" value="Ras"/>
    <property type="match status" value="1"/>
</dbReference>
<comment type="function">
    <text evidence="12">Ras proteins bind GDP/GTP and possess intrinsic GTPase activity.</text>
</comment>
<dbReference type="SMART" id="SM00173">
    <property type="entry name" value="RAS"/>
    <property type="match status" value="1"/>
</dbReference>
<dbReference type="InterPro" id="IPR020849">
    <property type="entry name" value="Small_GTPase_Ras-type"/>
</dbReference>
<dbReference type="SMART" id="SM00176">
    <property type="entry name" value="RAN"/>
    <property type="match status" value="1"/>
</dbReference>
<dbReference type="RefSeq" id="XP_004359815.1">
    <property type="nucleotide sequence ID" value="XM_004359758.1"/>
</dbReference>
<dbReference type="OMA" id="FICIREE"/>
<keyword evidence="7" id="KW-0378">Hydrolase</keyword>
<keyword evidence="10" id="KW-0449">Lipoprotein</keyword>
<dbReference type="GO" id="GO:0007165">
    <property type="term" value="P:signal transduction"/>
    <property type="evidence" value="ECO:0007669"/>
    <property type="project" value="InterPro"/>
</dbReference>
<evidence type="ECO:0000256" key="13">
    <source>
        <dbReference type="ARBA" id="ARBA00048098"/>
    </source>
</evidence>
<keyword evidence="5" id="KW-0488">Methylation</keyword>
<reference evidence="15" key="1">
    <citation type="journal article" date="2011" name="Genome Res.">
        <title>Phylogeny-wide analysis of social amoeba genomes highlights ancient origins for complex intercellular communication.</title>
        <authorList>
            <person name="Heidel A.J."/>
            <person name="Lawal H.M."/>
            <person name="Felder M."/>
            <person name="Schilde C."/>
            <person name="Helps N.R."/>
            <person name="Tunggal B."/>
            <person name="Rivero F."/>
            <person name="John U."/>
            <person name="Schleicher M."/>
            <person name="Eichinger L."/>
            <person name="Platzer M."/>
            <person name="Noegel A.A."/>
            <person name="Schaap P."/>
            <person name="Gloeckner G."/>
        </authorList>
    </citation>
    <scope>NUCLEOTIDE SEQUENCE [LARGE SCALE GENOMIC DNA]</scope>
    <source>
        <strain evidence="15">SH3</strain>
    </source>
</reference>
<dbReference type="SMART" id="SM00174">
    <property type="entry name" value="RHO"/>
    <property type="match status" value="1"/>
</dbReference>
<evidence type="ECO:0000256" key="10">
    <source>
        <dbReference type="ARBA" id="ARBA00023288"/>
    </source>
</evidence>
<evidence type="ECO:0000256" key="7">
    <source>
        <dbReference type="ARBA" id="ARBA00022801"/>
    </source>
</evidence>
<evidence type="ECO:0000256" key="5">
    <source>
        <dbReference type="ARBA" id="ARBA00022481"/>
    </source>
</evidence>
<dbReference type="PROSITE" id="PS51419">
    <property type="entry name" value="RAB"/>
    <property type="match status" value="1"/>
</dbReference>
<dbReference type="SUPFAM" id="SSF52540">
    <property type="entry name" value="P-loop containing nucleoside triphosphate hydrolases"/>
    <property type="match status" value="1"/>
</dbReference>
<protein>
    <recommendedName>
        <fullName evidence="3">small monomeric GTPase</fullName>
        <ecNumber evidence="3">3.6.5.2</ecNumber>
    </recommendedName>
</protein>
<dbReference type="FunFam" id="3.40.50.300:FF:000080">
    <property type="entry name" value="Ras-like GTPase Ras1"/>
    <property type="match status" value="1"/>
</dbReference>
<dbReference type="Proteomes" id="UP000007797">
    <property type="component" value="Unassembled WGS sequence"/>
</dbReference>
<comment type="similarity">
    <text evidence="2">Belongs to the small GTPase superfamily. Ras family.</text>
</comment>
<dbReference type="InterPro" id="IPR001806">
    <property type="entry name" value="Small_GTPase"/>
</dbReference>
<dbReference type="KEGG" id="dfa:DFA_01850"/>
<evidence type="ECO:0000256" key="6">
    <source>
        <dbReference type="ARBA" id="ARBA00022741"/>
    </source>
</evidence>
<keyword evidence="9" id="KW-0472">Membrane</keyword>
<evidence type="ECO:0000256" key="1">
    <source>
        <dbReference type="ARBA" id="ARBA00004342"/>
    </source>
</evidence>
<evidence type="ECO:0000313" key="15">
    <source>
        <dbReference type="Proteomes" id="UP000007797"/>
    </source>
</evidence>
<keyword evidence="6" id="KW-0547">Nucleotide-binding</keyword>
<dbReference type="GO" id="GO:0005525">
    <property type="term" value="F:GTP binding"/>
    <property type="evidence" value="ECO:0007669"/>
    <property type="project" value="UniProtKB-KW"/>
</dbReference>
<dbReference type="STRING" id="1054147.F4PV56"/>
<evidence type="ECO:0000256" key="9">
    <source>
        <dbReference type="ARBA" id="ARBA00023136"/>
    </source>
</evidence>
<dbReference type="PROSITE" id="PS51421">
    <property type="entry name" value="RAS"/>
    <property type="match status" value="1"/>
</dbReference>
<keyword evidence="8" id="KW-0342">GTP-binding</keyword>
<evidence type="ECO:0000256" key="11">
    <source>
        <dbReference type="ARBA" id="ARBA00023289"/>
    </source>
</evidence>
<keyword evidence="4" id="KW-1003">Cell membrane</keyword>
<dbReference type="PANTHER" id="PTHR24070">
    <property type="entry name" value="RAS, DI-RAS, AND RHEB FAMILY MEMBERS OF SMALL GTPASE SUPERFAMILY"/>
    <property type="match status" value="1"/>
</dbReference>
<dbReference type="EC" id="3.6.5.2" evidence="3"/>
<keyword evidence="11" id="KW-0636">Prenylation</keyword>
<keyword evidence="15" id="KW-1185">Reference proteome</keyword>
<dbReference type="GO" id="GO:0005886">
    <property type="term" value="C:plasma membrane"/>
    <property type="evidence" value="ECO:0007669"/>
    <property type="project" value="UniProtKB-SubCell"/>
</dbReference>
<dbReference type="Gene3D" id="3.40.50.300">
    <property type="entry name" value="P-loop containing nucleotide triphosphate hydrolases"/>
    <property type="match status" value="1"/>
</dbReference>
<dbReference type="PROSITE" id="PS51420">
    <property type="entry name" value="RHO"/>
    <property type="match status" value="1"/>
</dbReference>
<dbReference type="InterPro" id="IPR005225">
    <property type="entry name" value="Small_GTP-bd"/>
</dbReference>
<evidence type="ECO:0000313" key="14">
    <source>
        <dbReference type="EMBL" id="EGG21964.1"/>
    </source>
</evidence>
<name>F4PV56_CACFS</name>
<evidence type="ECO:0000256" key="8">
    <source>
        <dbReference type="ARBA" id="ARBA00023134"/>
    </source>
</evidence>
<comment type="subcellular location">
    <subcellularLocation>
        <location evidence="1">Cell membrane</location>
        <topology evidence="1">Lipid-anchor</topology>
        <orientation evidence="1">Cytoplasmic side</orientation>
    </subcellularLocation>
</comment>
<evidence type="ECO:0000256" key="4">
    <source>
        <dbReference type="ARBA" id="ARBA00022475"/>
    </source>
</evidence>
<dbReference type="InterPro" id="IPR027417">
    <property type="entry name" value="P-loop_NTPase"/>
</dbReference>
<evidence type="ECO:0000256" key="2">
    <source>
        <dbReference type="ARBA" id="ARBA00008344"/>
    </source>
</evidence>
<dbReference type="AlphaFoldDB" id="F4PV56"/>
<proteinExistence type="inferred from homology"/>
<dbReference type="OrthoDB" id="5976022at2759"/>
<accession>F4PV56</accession>
<dbReference type="EMBL" id="GL883010">
    <property type="protein sequence ID" value="EGG21964.1"/>
    <property type="molecule type" value="Genomic_DNA"/>
</dbReference>
<gene>
    <name evidence="14" type="ORF">DFA_01850</name>
</gene>
<dbReference type="CDD" id="cd00876">
    <property type="entry name" value="Ras"/>
    <property type="match status" value="1"/>
</dbReference>
<evidence type="ECO:0000256" key="3">
    <source>
        <dbReference type="ARBA" id="ARBA00011984"/>
    </source>
</evidence>
<comment type="catalytic activity">
    <reaction evidence="13">
        <text>GTP + H2O = GDP + phosphate + H(+)</text>
        <dbReference type="Rhea" id="RHEA:19669"/>
        <dbReference type="ChEBI" id="CHEBI:15377"/>
        <dbReference type="ChEBI" id="CHEBI:15378"/>
        <dbReference type="ChEBI" id="CHEBI:37565"/>
        <dbReference type="ChEBI" id="CHEBI:43474"/>
        <dbReference type="ChEBI" id="CHEBI:58189"/>
        <dbReference type="EC" id="3.6.5.2"/>
    </reaction>
</comment>
<organism evidence="14 15">
    <name type="scientific">Cavenderia fasciculata</name>
    <name type="common">Slime mold</name>
    <name type="synonym">Dictyostelium fasciculatum</name>
    <dbReference type="NCBI Taxonomy" id="261658"/>
    <lineage>
        <taxon>Eukaryota</taxon>
        <taxon>Amoebozoa</taxon>
        <taxon>Evosea</taxon>
        <taxon>Eumycetozoa</taxon>
        <taxon>Dictyostelia</taxon>
        <taxon>Acytosteliales</taxon>
        <taxon>Cavenderiaceae</taxon>
        <taxon>Cavenderia</taxon>
    </lineage>
</organism>
<evidence type="ECO:0000256" key="12">
    <source>
        <dbReference type="ARBA" id="ARBA00037188"/>
    </source>
</evidence>